<feature type="compositionally biased region" description="Polar residues" evidence="2">
    <location>
        <begin position="37"/>
        <end position="68"/>
    </location>
</feature>
<evidence type="ECO:0000313" key="4">
    <source>
        <dbReference type="Proteomes" id="UP000659654"/>
    </source>
</evidence>
<sequence length="493" mass="56188">MNSGSGYLRRSQSGARRRICKVKGPEWIERKFGQHDPNLSASTENVAPVSNQSTHSIPESTEFGTEPQQAYRSLIDNQGYRSLLPDLEEQRQVEFERQKRLELEEKFRDWNLQSTFSSSPVSSTSTIQLQTFNMPKSKPTPLPRVEKERERSSPVITTLPSRENMSHSSSDSANGSVLSTNDSFSSLNQSMDQPPPLPPASHKPMLQVHPLPVPRSRPQPPPIPEKPKNLQVSKFNTLNSFSSDLGSEKSSNSSSQASFSLDPEGVTYSMDDDSLNKLEKVRVERLKTLYKLVSGRLDDLQNVQQEKSKNTELFQQIVNIAQDRNVPTAPFVRFIKRFEMVYEVQTRLMINKQNLENKIEDSKDEEFIKPLIERNEQNLRDMEKLVDELDQTFQSLDGQLCQVLEQEEHEIWVFFVRTLYSLIAEESSIQSKVRLVYEQIRKLENFSFNQIIKTRITPSLSQSTQTKSSLSLGGLNISQLLSNSPTVSTEIST</sequence>
<feature type="region of interest" description="Disordered" evidence="2">
    <location>
        <begin position="115"/>
        <end position="268"/>
    </location>
</feature>
<dbReference type="Proteomes" id="UP000659654">
    <property type="component" value="Unassembled WGS sequence"/>
</dbReference>
<dbReference type="AlphaFoldDB" id="A0A811L3S3"/>
<gene>
    <name evidence="3" type="ORF">BXYJ_LOCUS7170</name>
</gene>
<evidence type="ECO:0000256" key="1">
    <source>
        <dbReference type="SAM" id="Coils"/>
    </source>
</evidence>
<feature type="region of interest" description="Disordered" evidence="2">
    <location>
        <begin position="31"/>
        <end position="68"/>
    </location>
</feature>
<feature type="compositionally biased region" description="Polar residues" evidence="2">
    <location>
        <begin position="154"/>
        <end position="192"/>
    </location>
</feature>
<organism evidence="3 4">
    <name type="scientific">Bursaphelenchus xylophilus</name>
    <name type="common">Pinewood nematode worm</name>
    <name type="synonym">Aphelenchoides xylophilus</name>
    <dbReference type="NCBI Taxonomy" id="6326"/>
    <lineage>
        <taxon>Eukaryota</taxon>
        <taxon>Metazoa</taxon>
        <taxon>Ecdysozoa</taxon>
        <taxon>Nematoda</taxon>
        <taxon>Chromadorea</taxon>
        <taxon>Rhabditida</taxon>
        <taxon>Tylenchina</taxon>
        <taxon>Tylenchomorpha</taxon>
        <taxon>Aphelenchoidea</taxon>
        <taxon>Aphelenchoididae</taxon>
        <taxon>Bursaphelenchus</taxon>
    </lineage>
</organism>
<evidence type="ECO:0000256" key="2">
    <source>
        <dbReference type="SAM" id="MobiDB-lite"/>
    </source>
</evidence>
<feature type="coiled-coil region" evidence="1">
    <location>
        <begin position="345"/>
        <end position="399"/>
    </location>
</feature>
<name>A0A811L3S3_BURXY</name>
<reference evidence="3" key="1">
    <citation type="submission" date="2020-09" db="EMBL/GenBank/DDBJ databases">
        <authorList>
            <person name="Kikuchi T."/>
        </authorList>
    </citation>
    <scope>NUCLEOTIDE SEQUENCE</scope>
    <source>
        <strain evidence="3">Ka4C1</strain>
    </source>
</reference>
<feature type="compositionally biased region" description="Low complexity" evidence="2">
    <location>
        <begin position="115"/>
        <end position="126"/>
    </location>
</feature>
<feature type="compositionally biased region" description="Polar residues" evidence="2">
    <location>
        <begin position="230"/>
        <end position="241"/>
    </location>
</feature>
<dbReference type="OrthoDB" id="10518767at2759"/>
<keyword evidence="4" id="KW-1185">Reference proteome</keyword>
<proteinExistence type="predicted"/>
<dbReference type="Gene3D" id="6.10.250.3120">
    <property type="match status" value="1"/>
</dbReference>
<keyword evidence="1" id="KW-0175">Coiled coil</keyword>
<dbReference type="EMBL" id="CAJFDI010000003">
    <property type="protein sequence ID" value="CAD5222202.1"/>
    <property type="molecule type" value="Genomic_DNA"/>
</dbReference>
<feature type="compositionally biased region" description="Pro residues" evidence="2">
    <location>
        <begin position="211"/>
        <end position="224"/>
    </location>
</feature>
<dbReference type="EMBL" id="CAJFCV020000003">
    <property type="protein sequence ID" value="CAG9109403.1"/>
    <property type="molecule type" value="Genomic_DNA"/>
</dbReference>
<dbReference type="Proteomes" id="UP000582659">
    <property type="component" value="Unassembled WGS sequence"/>
</dbReference>
<evidence type="ECO:0000313" key="3">
    <source>
        <dbReference type="EMBL" id="CAD5222202.1"/>
    </source>
</evidence>
<accession>A0A811L3S3</accession>
<dbReference type="SMR" id="A0A811L3S3"/>
<protein>
    <submittedName>
        <fullName evidence="3">(pine wood nematode) hypothetical protein</fullName>
    </submittedName>
</protein>
<feature type="compositionally biased region" description="Low complexity" evidence="2">
    <location>
        <begin position="242"/>
        <end position="260"/>
    </location>
</feature>
<comment type="caution">
    <text evidence="3">The sequence shown here is derived from an EMBL/GenBank/DDBJ whole genome shotgun (WGS) entry which is preliminary data.</text>
</comment>